<dbReference type="InterPro" id="IPR050736">
    <property type="entry name" value="Sensor_HK_Regulatory"/>
</dbReference>
<dbReference type="EC" id="2.7.13.3" evidence="2"/>
<evidence type="ECO:0000256" key="1">
    <source>
        <dbReference type="ARBA" id="ARBA00000085"/>
    </source>
</evidence>
<keyword evidence="10" id="KW-1185">Reference proteome</keyword>
<dbReference type="PROSITE" id="PS50109">
    <property type="entry name" value="HIS_KIN"/>
    <property type="match status" value="1"/>
</dbReference>
<evidence type="ECO:0000313" key="9">
    <source>
        <dbReference type="EMBL" id="MBB4046018.1"/>
    </source>
</evidence>
<keyword evidence="7" id="KW-0812">Transmembrane</keyword>
<dbReference type="CDD" id="cd00082">
    <property type="entry name" value="HisKA"/>
    <property type="match status" value="1"/>
</dbReference>
<dbReference type="PRINTS" id="PR00344">
    <property type="entry name" value="BCTRLSENSOR"/>
</dbReference>
<evidence type="ECO:0000256" key="5">
    <source>
        <dbReference type="ARBA" id="ARBA00022777"/>
    </source>
</evidence>
<evidence type="ECO:0000256" key="7">
    <source>
        <dbReference type="SAM" id="Phobius"/>
    </source>
</evidence>
<organism evidence="9 10">
    <name type="scientific">Bacteroides reticulotermitis</name>
    <dbReference type="NCBI Taxonomy" id="1133319"/>
    <lineage>
        <taxon>Bacteria</taxon>
        <taxon>Pseudomonadati</taxon>
        <taxon>Bacteroidota</taxon>
        <taxon>Bacteroidia</taxon>
        <taxon>Bacteroidales</taxon>
        <taxon>Bacteroidaceae</taxon>
        <taxon>Bacteroides</taxon>
    </lineage>
</organism>
<feature type="domain" description="Histidine kinase" evidence="8">
    <location>
        <begin position="202"/>
        <end position="416"/>
    </location>
</feature>
<keyword evidence="7" id="KW-0472">Membrane</keyword>
<keyword evidence="7" id="KW-1133">Transmembrane helix</keyword>
<accession>A0A840D6C9</accession>
<dbReference type="Gene3D" id="1.10.287.130">
    <property type="match status" value="1"/>
</dbReference>
<feature type="transmembrane region" description="Helical" evidence="7">
    <location>
        <begin position="6"/>
        <end position="23"/>
    </location>
</feature>
<dbReference type="InterPro" id="IPR036890">
    <property type="entry name" value="HATPase_C_sf"/>
</dbReference>
<dbReference type="AlphaFoldDB" id="A0A840D6C9"/>
<evidence type="ECO:0000259" key="8">
    <source>
        <dbReference type="PROSITE" id="PS50109"/>
    </source>
</evidence>
<evidence type="ECO:0000313" key="10">
    <source>
        <dbReference type="Proteomes" id="UP000560658"/>
    </source>
</evidence>
<dbReference type="SMART" id="SM00387">
    <property type="entry name" value="HATPase_c"/>
    <property type="match status" value="1"/>
</dbReference>
<dbReference type="SUPFAM" id="SSF47384">
    <property type="entry name" value="Homodimeric domain of signal transducing histidine kinase"/>
    <property type="match status" value="1"/>
</dbReference>
<dbReference type="GO" id="GO:0000155">
    <property type="term" value="F:phosphorelay sensor kinase activity"/>
    <property type="evidence" value="ECO:0007669"/>
    <property type="project" value="InterPro"/>
</dbReference>
<dbReference type="InterPro" id="IPR003661">
    <property type="entry name" value="HisK_dim/P_dom"/>
</dbReference>
<sequence>MLIALLSTSIILSVILLISFLWERRIRHRVQRRLFRESRKLERTNHIASAILKNTHAYILLIDKDLKVLKTNYYQLTSTRKGLEEKRVGDLLKCHNALSSENGCGSHTYCSSCTIRNTIQKAFKQRRHFTELAASLTIETSANKTIECETLISGSYFLLDGEENMVLTVHDVTRQKQAEKILTLAKEKAENADSSKATLLNEINNEVRIPLNTIKDCTELLAQANTNEERTKYKEIVNMHATLLSQVINDILDISKIESGTLEFVYSKTDINSLLFDIQQHFLLKTDPSISVQIEIHPALARCVIETDRNWVFQALSIFTFNAIKFAQEASVYIGYETRETELYFYVTDKGKEVPADKLPEVAERFDKLQEKQEGRNLGLGLAISKTIVTQLGGEIGVNSVEGQGSTFWFTIPYRLCGNPQ</sequence>
<dbReference type="Pfam" id="PF00512">
    <property type="entry name" value="HisKA"/>
    <property type="match status" value="1"/>
</dbReference>
<evidence type="ECO:0000256" key="3">
    <source>
        <dbReference type="ARBA" id="ARBA00022553"/>
    </source>
</evidence>
<keyword evidence="3" id="KW-0597">Phosphoprotein</keyword>
<protein>
    <recommendedName>
        <fullName evidence="2">histidine kinase</fullName>
        <ecNumber evidence="2">2.7.13.3</ecNumber>
    </recommendedName>
</protein>
<dbReference type="PANTHER" id="PTHR43711:SF31">
    <property type="entry name" value="HISTIDINE KINASE"/>
    <property type="match status" value="1"/>
</dbReference>
<dbReference type="InterPro" id="IPR005467">
    <property type="entry name" value="His_kinase_dom"/>
</dbReference>
<dbReference type="InterPro" id="IPR004358">
    <property type="entry name" value="Sig_transdc_His_kin-like_C"/>
</dbReference>
<dbReference type="RefSeq" id="WP_052517250.1">
    <property type="nucleotide sequence ID" value="NZ_JACIER010000021.1"/>
</dbReference>
<dbReference type="InterPro" id="IPR036097">
    <property type="entry name" value="HisK_dim/P_sf"/>
</dbReference>
<dbReference type="EMBL" id="JACIER010000021">
    <property type="protein sequence ID" value="MBB4046018.1"/>
    <property type="molecule type" value="Genomic_DNA"/>
</dbReference>
<dbReference type="Proteomes" id="UP000560658">
    <property type="component" value="Unassembled WGS sequence"/>
</dbReference>
<dbReference type="InterPro" id="IPR003594">
    <property type="entry name" value="HATPase_dom"/>
</dbReference>
<keyword evidence="4" id="KW-0808">Transferase</keyword>
<reference evidence="9" key="1">
    <citation type="submission" date="2020-08" db="EMBL/GenBank/DDBJ databases">
        <title>Genomic Encyclopedia of Type Strains, Phase IV (KMG-IV): sequencing the most valuable type-strain genomes for metagenomic binning, comparative biology and taxonomic classification.</title>
        <authorList>
            <person name="Goeker M."/>
        </authorList>
    </citation>
    <scope>NUCLEOTIDE SEQUENCE [LARGE SCALE GENOMIC DNA]</scope>
    <source>
        <strain evidence="9">DSM 105720</strain>
    </source>
</reference>
<evidence type="ECO:0000256" key="4">
    <source>
        <dbReference type="ARBA" id="ARBA00022679"/>
    </source>
</evidence>
<evidence type="ECO:0000256" key="6">
    <source>
        <dbReference type="ARBA" id="ARBA00023012"/>
    </source>
</evidence>
<proteinExistence type="predicted"/>
<dbReference type="SUPFAM" id="SSF55874">
    <property type="entry name" value="ATPase domain of HSP90 chaperone/DNA topoisomerase II/histidine kinase"/>
    <property type="match status" value="1"/>
</dbReference>
<dbReference type="Gene3D" id="3.30.565.10">
    <property type="entry name" value="Histidine kinase-like ATPase, C-terminal domain"/>
    <property type="match status" value="1"/>
</dbReference>
<keyword evidence="5 9" id="KW-0418">Kinase</keyword>
<dbReference type="PANTHER" id="PTHR43711">
    <property type="entry name" value="TWO-COMPONENT HISTIDINE KINASE"/>
    <property type="match status" value="1"/>
</dbReference>
<comment type="catalytic activity">
    <reaction evidence="1">
        <text>ATP + protein L-histidine = ADP + protein N-phospho-L-histidine.</text>
        <dbReference type="EC" id="2.7.13.3"/>
    </reaction>
</comment>
<gene>
    <name evidence="9" type="ORF">GGR06_003844</name>
</gene>
<dbReference type="Pfam" id="PF02518">
    <property type="entry name" value="HATPase_c"/>
    <property type="match status" value="1"/>
</dbReference>
<keyword evidence="6" id="KW-0902">Two-component regulatory system</keyword>
<comment type="caution">
    <text evidence="9">The sequence shown here is derived from an EMBL/GenBank/DDBJ whole genome shotgun (WGS) entry which is preliminary data.</text>
</comment>
<dbReference type="SMART" id="SM00388">
    <property type="entry name" value="HisKA"/>
    <property type="match status" value="1"/>
</dbReference>
<name>A0A840D6C9_9BACE</name>
<evidence type="ECO:0000256" key="2">
    <source>
        <dbReference type="ARBA" id="ARBA00012438"/>
    </source>
</evidence>